<dbReference type="InterPro" id="IPR010319">
    <property type="entry name" value="Transglutaminase-like_Cys_pept"/>
</dbReference>
<gene>
    <name evidence="1" type="ORF">FU839_11400</name>
</gene>
<sequence length="217" mass="24679">MLRKYIVVALLALSISVFSNASYVLPVFKPEMLQTIRSQYGDAALARVELWRDLLEEGKSESDWVRVNKVNKFFNDQMRYESDQKHWGQTDYWATPLESLGTAAGDCEDFAIAKYVSLRAMGIPDSKLRIMYVRAMSVNEPHMVLIYMETEDAVPLVLDNLIKKVQPATRRPDLKPIYGFNAEGLWLAKAQGLGRKVEGKTGGSNWQDLLNRIEKGM</sequence>
<protein>
    <submittedName>
        <fullName evidence="1">Transglutaminase</fullName>
    </submittedName>
</protein>
<reference evidence="1 2" key="1">
    <citation type="submission" date="2019-08" db="EMBL/GenBank/DDBJ databases">
        <title>Draft genome analysis of Rheinheimera tangshanensis isolated from the roots of fresh rice plants (Oryza sativa).</title>
        <authorList>
            <person name="Yu Q."/>
            <person name="Qi Y."/>
            <person name="Zhang H."/>
            <person name="Pu J."/>
        </authorList>
    </citation>
    <scope>NUCLEOTIDE SEQUENCE [LARGE SCALE GENOMIC DNA]</scope>
    <source>
        <strain evidence="1 2">JA3-B52</strain>
    </source>
</reference>
<name>A0A5C8LZL6_9GAMM</name>
<keyword evidence="2" id="KW-1185">Reference proteome</keyword>
<dbReference type="RefSeq" id="WP_147904450.1">
    <property type="nucleotide sequence ID" value="NZ_BAAAGC010000010.1"/>
</dbReference>
<dbReference type="EMBL" id="VRLR01000006">
    <property type="protein sequence ID" value="TXK80550.1"/>
    <property type="molecule type" value="Genomic_DNA"/>
</dbReference>
<evidence type="ECO:0000313" key="2">
    <source>
        <dbReference type="Proteomes" id="UP000321814"/>
    </source>
</evidence>
<comment type="caution">
    <text evidence="1">The sequence shown here is derived from an EMBL/GenBank/DDBJ whole genome shotgun (WGS) entry which is preliminary data.</text>
</comment>
<proteinExistence type="predicted"/>
<dbReference type="PANTHER" id="PTHR39327">
    <property type="match status" value="1"/>
</dbReference>
<dbReference type="Pfam" id="PF06035">
    <property type="entry name" value="Peptidase_C93"/>
    <property type="match status" value="1"/>
</dbReference>
<dbReference type="Proteomes" id="UP000321814">
    <property type="component" value="Unassembled WGS sequence"/>
</dbReference>
<dbReference type="Gene3D" id="3.10.620.30">
    <property type="match status" value="1"/>
</dbReference>
<dbReference type="SUPFAM" id="SSF54001">
    <property type="entry name" value="Cysteine proteinases"/>
    <property type="match status" value="1"/>
</dbReference>
<dbReference type="InterPro" id="IPR038765">
    <property type="entry name" value="Papain-like_cys_pep_sf"/>
</dbReference>
<dbReference type="OrthoDB" id="5401788at2"/>
<dbReference type="AlphaFoldDB" id="A0A5C8LZL6"/>
<organism evidence="1 2">
    <name type="scientific">Rheinheimera tangshanensis</name>
    <dbReference type="NCBI Taxonomy" id="400153"/>
    <lineage>
        <taxon>Bacteria</taxon>
        <taxon>Pseudomonadati</taxon>
        <taxon>Pseudomonadota</taxon>
        <taxon>Gammaproteobacteria</taxon>
        <taxon>Chromatiales</taxon>
        <taxon>Chromatiaceae</taxon>
        <taxon>Rheinheimera</taxon>
    </lineage>
</organism>
<dbReference type="PANTHER" id="PTHR39327:SF1">
    <property type="entry name" value="BLR5470 PROTEIN"/>
    <property type="match status" value="1"/>
</dbReference>
<accession>A0A5C8LZL6</accession>
<evidence type="ECO:0000313" key="1">
    <source>
        <dbReference type="EMBL" id="TXK80550.1"/>
    </source>
</evidence>